<dbReference type="AlphaFoldDB" id="A0A0P6WUT5"/>
<organism evidence="1 2">
    <name type="scientific">Leptolinea tardivitalis</name>
    <dbReference type="NCBI Taxonomy" id="229920"/>
    <lineage>
        <taxon>Bacteria</taxon>
        <taxon>Bacillati</taxon>
        <taxon>Chloroflexota</taxon>
        <taxon>Anaerolineae</taxon>
        <taxon>Anaerolineales</taxon>
        <taxon>Anaerolineaceae</taxon>
        <taxon>Leptolinea</taxon>
    </lineage>
</organism>
<protein>
    <recommendedName>
        <fullName evidence="3">BioF2-like acetyltransferase domain-containing protein</fullName>
    </recommendedName>
</protein>
<evidence type="ECO:0000313" key="2">
    <source>
        <dbReference type="Proteomes" id="UP000050430"/>
    </source>
</evidence>
<evidence type="ECO:0008006" key="3">
    <source>
        <dbReference type="Google" id="ProtNLM"/>
    </source>
</evidence>
<sequence length="321" mass="37426">MKCNFPEIDPSLQEKWDLLLQTSPQATLFHSPEWFQMLIETEPEASSVHPFFYENEGNLSGGLILRSTVRRGKKIADLHSCGYNGPLFSPEIHYQETSHTYASFCVFSCLLQDAAKELETIVIENSPDIWNVSPYNFNQWKIVPSYNHIWEKKSEEEAWQAINPLQQEKIRGIENRYHFDEDQSDRRYNELFTRLTLRSELTCGIFKGNVQVLRNRIQWMRDHNLSHLYSLVDQSGNSVETILTVHSPHNGAVYLLCDFSAIRDYTPEILAALYWKTYTHLEDTTRFFDLGKSHSPVCAQLRNDLGCRLVPRFTCKYFAKN</sequence>
<proteinExistence type="predicted"/>
<name>A0A0P6WUT5_9CHLR</name>
<dbReference type="Proteomes" id="UP000050430">
    <property type="component" value="Unassembled WGS sequence"/>
</dbReference>
<keyword evidence="2" id="KW-1185">Reference proteome</keyword>
<comment type="caution">
    <text evidence="1">The sequence shown here is derived from an EMBL/GenBank/DDBJ whole genome shotgun (WGS) entry which is preliminary data.</text>
</comment>
<evidence type="ECO:0000313" key="1">
    <source>
        <dbReference type="EMBL" id="KPL74020.1"/>
    </source>
</evidence>
<dbReference type="RefSeq" id="WP_062422989.1">
    <property type="nucleotide sequence ID" value="NZ_BBYA01000012.1"/>
</dbReference>
<dbReference type="EMBL" id="LGCK01000004">
    <property type="protein sequence ID" value="KPL74020.1"/>
    <property type="molecule type" value="Genomic_DNA"/>
</dbReference>
<dbReference type="OrthoDB" id="9773932at2"/>
<accession>A0A0P6WUT5</accession>
<reference evidence="1 2" key="1">
    <citation type="submission" date="2015-07" db="EMBL/GenBank/DDBJ databases">
        <title>Genome sequence of Leptolinea tardivitalis DSM 16556.</title>
        <authorList>
            <person name="Hemp J."/>
            <person name="Ward L.M."/>
            <person name="Pace L.A."/>
            <person name="Fischer W.W."/>
        </authorList>
    </citation>
    <scope>NUCLEOTIDE SEQUENCE [LARGE SCALE GENOMIC DNA]</scope>
    <source>
        <strain evidence="1 2">YMTK-2</strain>
    </source>
</reference>
<gene>
    <name evidence="1" type="ORF">ADM99_01950</name>
</gene>